<proteinExistence type="predicted"/>
<keyword evidence="3" id="KW-1185">Reference proteome</keyword>
<dbReference type="Proteomes" id="UP001595713">
    <property type="component" value="Unassembled WGS sequence"/>
</dbReference>
<evidence type="ECO:0000313" key="3">
    <source>
        <dbReference type="Proteomes" id="UP001595713"/>
    </source>
</evidence>
<dbReference type="EMBL" id="JBHRXP010000007">
    <property type="protein sequence ID" value="MFC3581795.1"/>
    <property type="molecule type" value="Genomic_DNA"/>
</dbReference>
<sequence>MKKLLPSIVAVSLLALTACNSNKDPEVVSSVSEDPQAAEIANRAPVELPPSIKAEKSMRCQPGNALFFVTFFNGDKQALVRTEKTGPATKLTAVTAGDPLTGEGWTLTGTPTSAKITQPGKGEFTCKG</sequence>
<name>A0ABV7SYG6_9SPHN</name>
<organism evidence="2 3">
    <name type="scientific">Sphingomonas hylomeconis</name>
    <dbReference type="NCBI Taxonomy" id="1395958"/>
    <lineage>
        <taxon>Bacteria</taxon>
        <taxon>Pseudomonadati</taxon>
        <taxon>Pseudomonadota</taxon>
        <taxon>Alphaproteobacteria</taxon>
        <taxon>Sphingomonadales</taxon>
        <taxon>Sphingomonadaceae</taxon>
        <taxon>Sphingomonas</taxon>
    </lineage>
</organism>
<dbReference type="RefSeq" id="WP_261292374.1">
    <property type="nucleotide sequence ID" value="NZ_JANQBK010000001.1"/>
</dbReference>
<feature type="signal peptide" evidence="1">
    <location>
        <begin position="1"/>
        <end position="23"/>
    </location>
</feature>
<evidence type="ECO:0000313" key="2">
    <source>
        <dbReference type="EMBL" id="MFC3581795.1"/>
    </source>
</evidence>
<gene>
    <name evidence="2" type="ORF">ACFONA_16615</name>
</gene>
<protein>
    <recommendedName>
        <fullName evidence="4">C-type lysozyme inhibitor domain-containing protein</fullName>
    </recommendedName>
</protein>
<accession>A0ABV7SYG6</accession>
<evidence type="ECO:0008006" key="4">
    <source>
        <dbReference type="Google" id="ProtNLM"/>
    </source>
</evidence>
<comment type="caution">
    <text evidence="2">The sequence shown here is derived from an EMBL/GenBank/DDBJ whole genome shotgun (WGS) entry which is preliminary data.</text>
</comment>
<evidence type="ECO:0000256" key="1">
    <source>
        <dbReference type="SAM" id="SignalP"/>
    </source>
</evidence>
<reference evidence="3" key="1">
    <citation type="journal article" date="2019" name="Int. J. Syst. Evol. Microbiol.">
        <title>The Global Catalogue of Microorganisms (GCM) 10K type strain sequencing project: providing services to taxonomists for standard genome sequencing and annotation.</title>
        <authorList>
            <consortium name="The Broad Institute Genomics Platform"/>
            <consortium name="The Broad Institute Genome Sequencing Center for Infectious Disease"/>
            <person name="Wu L."/>
            <person name="Ma J."/>
        </authorList>
    </citation>
    <scope>NUCLEOTIDE SEQUENCE [LARGE SCALE GENOMIC DNA]</scope>
    <source>
        <strain evidence="3">KCTC 42739</strain>
    </source>
</reference>
<feature type="chain" id="PRO_5046712803" description="C-type lysozyme inhibitor domain-containing protein" evidence="1">
    <location>
        <begin position="24"/>
        <end position="128"/>
    </location>
</feature>
<dbReference type="PROSITE" id="PS51257">
    <property type="entry name" value="PROKAR_LIPOPROTEIN"/>
    <property type="match status" value="1"/>
</dbReference>
<keyword evidence="1" id="KW-0732">Signal</keyword>